<dbReference type="RefSeq" id="WP_271805073.1">
    <property type="nucleotide sequence ID" value="NZ_JAQMTU010000037.1"/>
</dbReference>
<protein>
    <submittedName>
        <fullName evidence="3">Restriction endonuclease</fullName>
    </submittedName>
</protein>
<dbReference type="EMBL" id="JAQMTU010000037">
    <property type="protein sequence ID" value="MDB9486122.1"/>
    <property type="molecule type" value="Genomic_DNA"/>
</dbReference>
<proteinExistence type="predicted"/>
<name>A0ABT5A2G2_9CYAN</name>
<feature type="domain" description="Restriction endonuclease type IV Mrr" evidence="2">
    <location>
        <begin position="347"/>
        <end position="424"/>
    </location>
</feature>
<evidence type="ECO:0000313" key="4">
    <source>
        <dbReference type="Proteomes" id="UP001212123"/>
    </source>
</evidence>
<evidence type="ECO:0000313" key="3">
    <source>
        <dbReference type="EMBL" id="MDB9486122.1"/>
    </source>
</evidence>
<evidence type="ECO:0000256" key="1">
    <source>
        <dbReference type="SAM" id="Coils"/>
    </source>
</evidence>
<dbReference type="SUPFAM" id="SSF52980">
    <property type="entry name" value="Restriction endonuclease-like"/>
    <property type="match status" value="1"/>
</dbReference>
<gene>
    <name evidence="3" type="ORF">PN492_06095</name>
</gene>
<keyword evidence="3" id="KW-0378">Hydrolase</keyword>
<dbReference type="Proteomes" id="UP001212123">
    <property type="component" value="Unassembled WGS sequence"/>
</dbReference>
<dbReference type="Pfam" id="PF04471">
    <property type="entry name" value="Mrr_cat"/>
    <property type="match status" value="1"/>
</dbReference>
<sequence>MESNNNTKKLKKFTYGDQFDPNKFSLIEILELCKKCQPNRDILEASIAERYFSQHSQQTSSKLASENIGKLAMNCFLSIRAYQLIEDLQQSRQYKLTSLAEEFLSNTENSSFVNQRFAGHILNNLAGMALLKAIDVLNSRGEEPQLEAISYELQERGYSISPNCTYVSTMRSWLSLAGVFERKTEINWDIVSDILGINKDFIDELYALNPEQKHFLLSLINLNIQEFTPANKIAQHTGSIYKLRLTTKNLVKDVIQPLVNFGLIETEKTTDGRGAKPNNVRLSNKARKEILAPLLKSIANETRISEIELNRTFDDVVNELNHPDKHIKGKALELLAIWMIRLTSLRFTKWRSRENGKGEVDVLAASDRFVYSRWQIQCKNTAKVDIDVLAKEIGLTFVTGADVVMVVTTGEFTRDAYQYAYRMMDVSRYYMILLQKDDIEAIKKDKTSIVEILDKKAKRVFSKKELDISDEELNEIEQEEDSIDELIEDD</sequence>
<keyword evidence="3" id="KW-0255">Endonuclease</keyword>
<dbReference type="GO" id="GO:0004519">
    <property type="term" value="F:endonuclease activity"/>
    <property type="evidence" value="ECO:0007669"/>
    <property type="project" value="UniProtKB-KW"/>
</dbReference>
<evidence type="ECO:0000259" key="2">
    <source>
        <dbReference type="Pfam" id="PF04471"/>
    </source>
</evidence>
<dbReference type="InterPro" id="IPR007560">
    <property type="entry name" value="Restrct_endonuc_IV_Mrr"/>
</dbReference>
<comment type="caution">
    <text evidence="3">The sequence shown here is derived from an EMBL/GenBank/DDBJ whole genome shotgun (WGS) entry which is preliminary data.</text>
</comment>
<organism evidence="3 4">
    <name type="scientific">Dolichospermum circinale CS-537/01</name>
    <dbReference type="NCBI Taxonomy" id="3021739"/>
    <lineage>
        <taxon>Bacteria</taxon>
        <taxon>Bacillati</taxon>
        <taxon>Cyanobacteriota</taxon>
        <taxon>Cyanophyceae</taxon>
        <taxon>Nostocales</taxon>
        <taxon>Aphanizomenonaceae</taxon>
        <taxon>Dolichospermum</taxon>
        <taxon>Dolichospermum circinale</taxon>
    </lineage>
</organism>
<feature type="coiled-coil region" evidence="1">
    <location>
        <begin position="459"/>
        <end position="489"/>
    </location>
</feature>
<keyword evidence="4" id="KW-1185">Reference proteome</keyword>
<keyword evidence="1" id="KW-0175">Coiled coil</keyword>
<reference evidence="3 4" key="1">
    <citation type="submission" date="2023-01" db="EMBL/GenBank/DDBJ databases">
        <title>Genomes from the Australian National Cyanobacteria Reference Collection.</title>
        <authorList>
            <person name="Willis A."/>
            <person name="Lee E.M.F."/>
        </authorList>
    </citation>
    <scope>NUCLEOTIDE SEQUENCE [LARGE SCALE GENOMIC DNA]</scope>
    <source>
        <strain evidence="3 4">CS-537/01</strain>
    </source>
</reference>
<keyword evidence="3" id="KW-0540">Nuclease</keyword>
<dbReference type="InterPro" id="IPR011335">
    <property type="entry name" value="Restrct_endonuc-II-like"/>
</dbReference>
<accession>A0ABT5A2G2</accession>